<evidence type="ECO:0000256" key="1">
    <source>
        <dbReference type="ARBA" id="ARBA00004496"/>
    </source>
</evidence>
<dbReference type="InParanoid" id="A0A671UF93"/>
<dbReference type="InterPro" id="IPR050944">
    <property type="entry name" value="FAM83"/>
</dbReference>
<feature type="compositionally biased region" description="Polar residues" evidence="4">
    <location>
        <begin position="1007"/>
        <end position="1016"/>
    </location>
</feature>
<feature type="compositionally biased region" description="Basic and acidic residues" evidence="4">
    <location>
        <begin position="1020"/>
        <end position="1031"/>
    </location>
</feature>
<dbReference type="InterPro" id="IPR012461">
    <property type="entry name" value="SACK1"/>
</dbReference>
<feature type="region of interest" description="Disordered" evidence="4">
    <location>
        <begin position="717"/>
        <end position="741"/>
    </location>
</feature>
<feature type="domain" description="Scaffolding anchor of CK1" evidence="5">
    <location>
        <begin position="13"/>
        <end position="286"/>
    </location>
</feature>
<dbReference type="GO" id="GO:0030335">
    <property type="term" value="P:positive regulation of cell migration"/>
    <property type="evidence" value="ECO:0007669"/>
    <property type="project" value="TreeGrafter"/>
</dbReference>
<feature type="compositionally biased region" description="Basic and acidic residues" evidence="4">
    <location>
        <begin position="927"/>
        <end position="942"/>
    </location>
</feature>
<feature type="compositionally biased region" description="Low complexity" evidence="4">
    <location>
        <begin position="899"/>
        <end position="916"/>
    </location>
</feature>
<feature type="compositionally biased region" description="Polar residues" evidence="4">
    <location>
        <begin position="636"/>
        <end position="645"/>
    </location>
</feature>
<reference evidence="6" key="3">
    <citation type="submission" date="2025-09" db="UniProtKB">
        <authorList>
            <consortium name="Ensembl"/>
        </authorList>
    </citation>
    <scope>IDENTIFICATION</scope>
</reference>
<feature type="region of interest" description="Disordered" evidence="4">
    <location>
        <begin position="762"/>
        <end position="1178"/>
    </location>
</feature>
<dbReference type="AlphaFoldDB" id="A0A671UF93"/>
<gene>
    <name evidence="6" type="primary">fam83hb</name>
</gene>
<keyword evidence="7" id="KW-1185">Reference proteome</keyword>
<evidence type="ECO:0000313" key="6">
    <source>
        <dbReference type="Ensembl" id="ENSSAUP00010012417.1"/>
    </source>
</evidence>
<dbReference type="FunFam" id="3.30.870.10:FF:000004">
    <property type="entry name" value="protein FAM83H isoform X2"/>
    <property type="match status" value="1"/>
</dbReference>
<dbReference type="GO" id="GO:0045095">
    <property type="term" value="C:keratin filament"/>
    <property type="evidence" value="ECO:0007669"/>
    <property type="project" value="TreeGrafter"/>
</dbReference>
<evidence type="ECO:0000256" key="4">
    <source>
        <dbReference type="SAM" id="MobiDB-lite"/>
    </source>
</evidence>
<feature type="compositionally biased region" description="Polar residues" evidence="4">
    <location>
        <begin position="526"/>
        <end position="535"/>
    </location>
</feature>
<reference evidence="6" key="1">
    <citation type="submission" date="2021-04" db="EMBL/GenBank/DDBJ databases">
        <authorList>
            <consortium name="Wellcome Sanger Institute Data Sharing"/>
        </authorList>
    </citation>
    <scope>NUCLEOTIDE SEQUENCE [LARGE SCALE GENOMIC DNA]</scope>
</reference>
<protein>
    <submittedName>
        <fullName evidence="6">Family with sequence similarity 83 member Hb</fullName>
    </submittedName>
</protein>
<feature type="compositionally biased region" description="Basic and acidic residues" evidence="4">
    <location>
        <begin position="837"/>
        <end position="857"/>
    </location>
</feature>
<dbReference type="OMA" id="TSSRQYM"/>
<dbReference type="GeneTree" id="ENSGT00940000159342"/>
<dbReference type="Proteomes" id="UP000472265">
    <property type="component" value="Chromosome 3"/>
</dbReference>
<dbReference type="GO" id="GO:0007165">
    <property type="term" value="P:signal transduction"/>
    <property type="evidence" value="ECO:0007669"/>
    <property type="project" value="TreeGrafter"/>
</dbReference>
<dbReference type="Pfam" id="PF07894">
    <property type="entry name" value="SACK1"/>
    <property type="match status" value="1"/>
</dbReference>
<dbReference type="SUPFAM" id="SSF56024">
    <property type="entry name" value="Phospholipase D/nuclease"/>
    <property type="match status" value="1"/>
</dbReference>
<dbReference type="PANTHER" id="PTHR16181:SF26">
    <property type="entry name" value="PROTEIN FAM83H"/>
    <property type="match status" value="1"/>
</dbReference>
<feature type="region of interest" description="Disordered" evidence="4">
    <location>
        <begin position="438"/>
        <end position="651"/>
    </location>
</feature>
<organism evidence="6 7">
    <name type="scientific">Sparus aurata</name>
    <name type="common">Gilthead sea bream</name>
    <dbReference type="NCBI Taxonomy" id="8175"/>
    <lineage>
        <taxon>Eukaryota</taxon>
        <taxon>Metazoa</taxon>
        <taxon>Chordata</taxon>
        <taxon>Craniata</taxon>
        <taxon>Vertebrata</taxon>
        <taxon>Euteleostomi</taxon>
        <taxon>Actinopterygii</taxon>
        <taxon>Neopterygii</taxon>
        <taxon>Teleostei</taxon>
        <taxon>Neoteleostei</taxon>
        <taxon>Acanthomorphata</taxon>
        <taxon>Eupercaria</taxon>
        <taxon>Spariformes</taxon>
        <taxon>Sparidae</taxon>
        <taxon>Sparus</taxon>
    </lineage>
</organism>
<feature type="compositionally biased region" description="Basic and acidic residues" evidence="4">
    <location>
        <begin position="536"/>
        <end position="558"/>
    </location>
</feature>
<dbReference type="FunCoup" id="A0A671UF93">
    <property type="interactions" value="1142"/>
</dbReference>
<dbReference type="GO" id="GO:0019901">
    <property type="term" value="F:protein kinase binding"/>
    <property type="evidence" value="ECO:0007669"/>
    <property type="project" value="TreeGrafter"/>
</dbReference>
<evidence type="ECO:0000259" key="5">
    <source>
        <dbReference type="Pfam" id="PF07894"/>
    </source>
</evidence>
<dbReference type="GO" id="GO:1990254">
    <property type="term" value="F:keratin filament binding"/>
    <property type="evidence" value="ECO:0007669"/>
    <property type="project" value="TreeGrafter"/>
</dbReference>
<dbReference type="PANTHER" id="PTHR16181">
    <property type="entry name" value="PROTEIN FAM83A-RELATED"/>
    <property type="match status" value="1"/>
</dbReference>
<dbReference type="GO" id="GO:0044380">
    <property type="term" value="P:protein localization to cytoskeleton"/>
    <property type="evidence" value="ECO:0007669"/>
    <property type="project" value="TreeGrafter"/>
</dbReference>
<keyword evidence="3" id="KW-0963">Cytoplasm</keyword>
<feature type="compositionally biased region" description="Polar residues" evidence="4">
    <location>
        <begin position="1155"/>
        <end position="1172"/>
    </location>
</feature>
<feature type="compositionally biased region" description="Basic and acidic residues" evidence="4">
    <location>
        <begin position="1043"/>
        <end position="1056"/>
    </location>
</feature>
<proteinExistence type="inferred from homology"/>
<reference evidence="6" key="2">
    <citation type="submission" date="2025-08" db="UniProtKB">
        <authorList>
            <consortium name="Ensembl"/>
        </authorList>
    </citation>
    <scope>IDENTIFICATION</scope>
</reference>
<sequence length="1202" mass="134581">MAHRSQSSSIGENPLDPNYLPPHYREEYRLAIDALIENDIQGYYEFLQTAEVVGFLAQTEIEFIKSTIQTPNRTASVPELTYLEGGLEADGSSDTYWPVQSDLAAPGLDLGWPLPQHSFVGPTEVTTLVNPSDPDMPSIKEQARRLIKNARQVIAVVMDTFTDVDIFADLLDAAARHIPVYILLDEQEAYHFVSMVINCKVNLDQIPMMRVRTVSGITYYSRTGKSFKGQVKDRFLLADCRAVLSGNYSFMWSYEKIHRCIAHLFLGELVSTFDEEFRILFAQSEPLVIDPSDGALVPSDPSSYLGNQFGLKRSQSLRNPIGYRRQPEIPSAFPYGDSDRNLAIPFRRNDPFRHTIEPGPGITIGKYSQQQFRLQQSYLDQGRSIVSRQMEISASGFKRHSYAEGTQESYTSSRQYMKHRVMNNLDETDFHREQIQSSHYYNEGPGPGSGHGHYDRLRGRPSQLSIDQHSESSYRSDQEPPSGSYGGDYFSSEDLRGPEGLRAPPLAGRYGGGSGHKRPSIGQAYACQSSPTQPHQPEKKPFPKHSDQEHDQDADARQGMRRWRIDSYLSTYEDSGEEGLTQPMGPDAFEDPPPSLQPTATESSAPRFGIREPPNVPPKPRPDILRPRYGKPLLPESTNKDSTTMDLLPSVSDFKPSVLDKRERDVAERGAEREVGVDVEAKKGSDLLLSKHESFHSRINPMLQRSSRLRSSLIFSSSKTEMHSSNLGLKPATEEDENLDSVRTSSIVAQILEKRSFNREPFSWRRKAAEKDKEIQMEKEKEEKEKEKEQQQEEEITAKVEPQNTIKDETTSSSLNMNDPASRLQYFKDLAAKRKASKMETESSLKAPEPAEKKPDLSYKPPLEPETTQKIPTVSVSSEESVPKKTDISAKLAELTRRPSISSSKPPISSAKPSASYLKLPETTQPNKEENGSEGQKRDIFKSLKPLPSPKLFRRDPLKLKGLNPRRVSSGEEILATDATDAEKSELKKNRSQSSSAVPRDEGQQKVMGSTTSINTLGEGKGEGKTLDFLKKQTQRLKGILAPKDKDKKSSSEDRGMSTGMGVTGDSSKKQSSSAYDTGSTMTDQTTSNHKTSTGTSGPSRYQAPGSSVLFSSNLRDDTKVILEQISANSQKIRQEREETAGDKDSSGEEKGLERQNSIRRNLFQRSQQGNVQEREGLLKRIESLRKEKKVYSRFEMGNNLG</sequence>
<comment type="subcellular location">
    <subcellularLocation>
        <location evidence="1">Cytoplasm</location>
    </subcellularLocation>
</comment>
<dbReference type="OrthoDB" id="9832446at2759"/>
<accession>A0A671UF93</accession>
<evidence type="ECO:0000256" key="2">
    <source>
        <dbReference type="ARBA" id="ARBA00006937"/>
    </source>
</evidence>
<feature type="compositionally biased region" description="Basic and acidic residues" evidence="4">
    <location>
        <begin position="1133"/>
        <end position="1154"/>
    </location>
</feature>
<feature type="compositionally biased region" description="Polar residues" evidence="4">
    <location>
        <begin position="1070"/>
        <end position="1114"/>
    </location>
</feature>
<dbReference type="GO" id="GO:0045104">
    <property type="term" value="P:intermediate filament cytoskeleton organization"/>
    <property type="evidence" value="ECO:0007669"/>
    <property type="project" value="TreeGrafter"/>
</dbReference>
<evidence type="ECO:0000313" key="7">
    <source>
        <dbReference type="Proteomes" id="UP000472265"/>
    </source>
</evidence>
<dbReference type="Ensembl" id="ENSSAUT00010013194.1">
    <property type="protein sequence ID" value="ENSSAUP00010012417.1"/>
    <property type="gene ID" value="ENSSAUG00010005924.1"/>
</dbReference>
<name>A0A671UF93_SPAAU</name>
<evidence type="ECO:0000256" key="3">
    <source>
        <dbReference type="ARBA" id="ARBA00022490"/>
    </source>
</evidence>
<feature type="compositionally biased region" description="Basic and acidic residues" evidence="4">
    <location>
        <begin position="767"/>
        <end position="791"/>
    </location>
</feature>
<dbReference type="GO" id="GO:0005737">
    <property type="term" value="C:cytoplasm"/>
    <property type="evidence" value="ECO:0007669"/>
    <property type="project" value="UniProtKB-SubCell"/>
</dbReference>
<feature type="compositionally biased region" description="Basic and acidic residues" evidence="4">
    <location>
        <begin position="468"/>
        <end position="478"/>
    </location>
</feature>
<comment type="similarity">
    <text evidence="2">Belongs to the FAM83 family.</text>
</comment>
<dbReference type="Gene3D" id="3.30.870.10">
    <property type="entry name" value="Endonuclease Chain A"/>
    <property type="match status" value="1"/>
</dbReference>